<evidence type="ECO:0000313" key="3">
    <source>
        <dbReference type="Proteomes" id="UP000558488"/>
    </source>
</evidence>
<keyword evidence="3" id="KW-1185">Reference proteome</keyword>
<sequence>MRMFSVSQKIQVSKKFYRSISMSAKACGPYICYWFVLALFLLWFVFCFLCGFLFVCLFCFYFTRQLYSVGNSLNL</sequence>
<comment type="caution">
    <text evidence="2">The sequence shown here is derived from an EMBL/GenBank/DDBJ whole genome shotgun (WGS) entry which is preliminary data.</text>
</comment>
<keyword evidence="1" id="KW-0812">Transmembrane</keyword>
<organism evidence="2 3">
    <name type="scientific">Pipistrellus kuhlii</name>
    <name type="common">Kuhl's pipistrelle</name>
    <dbReference type="NCBI Taxonomy" id="59472"/>
    <lineage>
        <taxon>Eukaryota</taxon>
        <taxon>Metazoa</taxon>
        <taxon>Chordata</taxon>
        <taxon>Craniata</taxon>
        <taxon>Vertebrata</taxon>
        <taxon>Euteleostomi</taxon>
        <taxon>Mammalia</taxon>
        <taxon>Eutheria</taxon>
        <taxon>Laurasiatheria</taxon>
        <taxon>Chiroptera</taxon>
        <taxon>Yangochiroptera</taxon>
        <taxon>Vespertilionidae</taxon>
        <taxon>Pipistrellus</taxon>
    </lineage>
</organism>
<dbReference type="Proteomes" id="UP000558488">
    <property type="component" value="Unassembled WGS sequence"/>
</dbReference>
<evidence type="ECO:0000313" key="2">
    <source>
        <dbReference type="EMBL" id="KAF6353762.1"/>
    </source>
</evidence>
<evidence type="ECO:0000256" key="1">
    <source>
        <dbReference type="SAM" id="Phobius"/>
    </source>
</evidence>
<gene>
    <name evidence="2" type="ORF">mPipKuh1_012938</name>
</gene>
<dbReference type="AlphaFoldDB" id="A0A7J7XVR7"/>
<feature type="transmembrane region" description="Helical" evidence="1">
    <location>
        <begin position="30"/>
        <end position="63"/>
    </location>
</feature>
<dbReference type="EMBL" id="JACAGB010000007">
    <property type="protein sequence ID" value="KAF6353762.1"/>
    <property type="molecule type" value="Genomic_DNA"/>
</dbReference>
<reference evidence="2 3" key="1">
    <citation type="journal article" date="2020" name="Nature">
        <title>Six reference-quality genomes reveal evolution of bat adaptations.</title>
        <authorList>
            <person name="Jebb D."/>
            <person name="Huang Z."/>
            <person name="Pippel M."/>
            <person name="Hughes G.M."/>
            <person name="Lavrichenko K."/>
            <person name="Devanna P."/>
            <person name="Winkler S."/>
            <person name="Jermiin L.S."/>
            <person name="Skirmuntt E.C."/>
            <person name="Katzourakis A."/>
            <person name="Burkitt-Gray L."/>
            <person name="Ray D.A."/>
            <person name="Sullivan K.A.M."/>
            <person name="Roscito J.G."/>
            <person name="Kirilenko B.M."/>
            <person name="Davalos L.M."/>
            <person name="Corthals A.P."/>
            <person name="Power M.L."/>
            <person name="Jones G."/>
            <person name="Ransome R.D."/>
            <person name="Dechmann D.K.N."/>
            <person name="Locatelli A.G."/>
            <person name="Puechmaille S.J."/>
            <person name="Fedrigo O."/>
            <person name="Jarvis E.D."/>
            <person name="Hiller M."/>
            <person name="Vernes S.C."/>
            <person name="Myers E.W."/>
            <person name="Teeling E.C."/>
        </authorList>
    </citation>
    <scope>NUCLEOTIDE SEQUENCE [LARGE SCALE GENOMIC DNA]</scope>
    <source>
        <strain evidence="2">MPipKuh1</strain>
        <tissue evidence="2">Flight muscle</tissue>
    </source>
</reference>
<name>A0A7J7XVR7_PIPKU</name>
<accession>A0A7J7XVR7</accession>
<protein>
    <submittedName>
        <fullName evidence="2">Origin recognition complex subunit 4</fullName>
    </submittedName>
</protein>
<proteinExistence type="predicted"/>
<keyword evidence="1" id="KW-0472">Membrane</keyword>
<keyword evidence="1" id="KW-1133">Transmembrane helix</keyword>